<proteinExistence type="predicted"/>
<comment type="caution">
    <text evidence="5">The sequence shown here is derived from an EMBL/GenBank/DDBJ whole genome shotgun (WGS) entry which is preliminary data.</text>
</comment>
<name>A0A645EMD5_9ZZZZ</name>
<evidence type="ECO:0000256" key="3">
    <source>
        <dbReference type="ARBA" id="ARBA00023163"/>
    </source>
</evidence>
<gene>
    <name evidence="5" type="ORF">SDC9_149503</name>
</gene>
<dbReference type="Pfam" id="PF07729">
    <property type="entry name" value="FCD"/>
    <property type="match status" value="1"/>
</dbReference>
<organism evidence="5">
    <name type="scientific">bioreactor metagenome</name>
    <dbReference type="NCBI Taxonomy" id="1076179"/>
    <lineage>
        <taxon>unclassified sequences</taxon>
        <taxon>metagenomes</taxon>
        <taxon>ecological metagenomes</taxon>
    </lineage>
</organism>
<keyword evidence="2" id="KW-0238">DNA-binding</keyword>
<protein>
    <recommendedName>
        <fullName evidence="4">GntR C-terminal domain-containing protein</fullName>
    </recommendedName>
</protein>
<accession>A0A645EMD5</accession>
<dbReference type="SUPFAM" id="SSF48008">
    <property type="entry name" value="GntR ligand-binding domain-like"/>
    <property type="match status" value="1"/>
</dbReference>
<dbReference type="GO" id="GO:0003677">
    <property type="term" value="F:DNA binding"/>
    <property type="evidence" value="ECO:0007669"/>
    <property type="project" value="UniProtKB-KW"/>
</dbReference>
<dbReference type="Gene3D" id="1.20.120.530">
    <property type="entry name" value="GntR ligand-binding domain-like"/>
    <property type="match status" value="1"/>
</dbReference>
<keyword evidence="3" id="KW-0804">Transcription</keyword>
<reference evidence="5" key="1">
    <citation type="submission" date="2019-08" db="EMBL/GenBank/DDBJ databases">
        <authorList>
            <person name="Kucharzyk K."/>
            <person name="Murdoch R.W."/>
            <person name="Higgins S."/>
            <person name="Loffler F."/>
        </authorList>
    </citation>
    <scope>NUCLEOTIDE SEQUENCE</scope>
</reference>
<dbReference type="InterPro" id="IPR008920">
    <property type="entry name" value="TF_FadR/GntR_C"/>
</dbReference>
<dbReference type="AlphaFoldDB" id="A0A645EMD5"/>
<dbReference type="EMBL" id="VSSQ01048241">
    <property type="protein sequence ID" value="MPN02289.1"/>
    <property type="molecule type" value="Genomic_DNA"/>
</dbReference>
<evidence type="ECO:0000256" key="2">
    <source>
        <dbReference type="ARBA" id="ARBA00023125"/>
    </source>
</evidence>
<evidence type="ECO:0000313" key="5">
    <source>
        <dbReference type="EMBL" id="MPN02289.1"/>
    </source>
</evidence>
<evidence type="ECO:0000256" key="1">
    <source>
        <dbReference type="ARBA" id="ARBA00023015"/>
    </source>
</evidence>
<dbReference type="InterPro" id="IPR011711">
    <property type="entry name" value="GntR_C"/>
</dbReference>
<sequence>MRKFDIAFHSALLRSTHNALLEGMIPLLVDFFGELRPLREASPTAEETRRICRDHDRILNALRQRDGILLQQELERHIGLYLES</sequence>
<feature type="domain" description="GntR C-terminal" evidence="4">
    <location>
        <begin position="3"/>
        <end position="78"/>
    </location>
</feature>
<evidence type="ECO:0000259" key="4">
    <source>
        <dbReference type="Pfam" id="PF07729"/>
    </source>
</evidence>
<keyword evidence="1" id="KW-0805">Transcription regulation</keyword>